<organism evidence="2 3">
    <name type="scientific">Corynebacterium singulare</name>
    <dbReference type="NCBI Taxonomy" id="161899"/>
    <lineage>
        <taxon>Bacteria</taxon>
        <taxon>Bacillati</taxon>
        <taxon>Actinomycetota</taxon>
        <taxon>Actinomycetes</taxon>
        <taxon>Mycobacteriales</taxon>
        <taxon>Corynebacteriaceae</taxon>
        <taxon>Corynebacterium</taxon>
    </lineage>
</organism>
<dbReference type="HOGENOM" id="CLU_050655_0_0_11"/>
<evidence type="ECO:0000313" key="3">
    <source>
        <dbReference type="Proteomes" id="UP000031890"/>
    </source>
</evidence>
<name>A0A0B6F140_9CORY</name>
<dbReference type="AlphaFoldDB" id="A0A0B6F140"/>
<dbReference type="InterPro" id="IPR045528">
    <property type="entry name" value="DO-GTPase2"/>
</dbReference>
<dbReference type="EMBL" id="CP010827">
    <property type="protein sequence ID" value="AJI77746.1"/>
    <property type="molecule type" value="Genomic_DNA"/>
</dbReference>
<protein>
    <recommendedName>
        <fullName evidence="1">Double-GTPase 2 domain-containing protein</fullName>
    </recommendedName>
</protein>
<dbReference type="KEGG" id="csx:CSING_00905"/>
<proteinExistence type="predicted"/>
<feature type="domain" description="Double-GTPase 2" evidence="1">
    <location>
        <begin position="38"/>
        <end position="260"/>
    </location>
</feature>
<dbReference type="OrthoDB" id="143162at2"/>
<dbReference type="Pfam" id="PF19993">
    <property type="entry name" value="DO-GTPase2"/>
    <property type="match status" value="1"/>
</dbReference>
<accession>A0A0B6F140</accession>
<dbReference type="RefSeq" id="WP_042528889.1">
    <property type="nucleotide sequence ID" value="NZ_CP010827.1"/>
</dbReference>
<evidence type="ECO:0000313" key="2">
    <source>
        <dbReference type="EMBL" id="AJI77746.1"/>
    </source>
</evidence>
<dbReference type="STRING" id="161899.CSING_00905"/>
<dbReference type="Proteomes" id="UP000031890">
    <property type="component" value="Chromosome"/>
</dbReference>
<reference evidence="2 3" key="1">
    <citation type="journal article" date="2015" name="Genome Announc.">
        <title>Complete Genome Sequence and Annotation of Corynebacterium singulare DSM 44357, Isolated from a Human Semen Specimen.</title>
        <authorList>
            <person name="Merten M."/>
            <person name="Brinkrolf K."/>
            <person name="Albersmeier A."/>
            <person name="Kutter Y."/>
            <person name="Ruckert C."/>
            <person name="Tauch A."/>
        </authorList>
    </citation>
    <scope>NUCLEOTIDE SEQUENCE [LARGE SCALE GENOMIC DNA]</scope>
    <source>
        <strain evidence="2">IBS B52218</strain>
    </source>
</reference>
<sequence>MTQARCPWTFKPLEAGVTVSPYTNRELPEGWTDAVTHCVAMAGARNSGKSLYTAVMIKQLKQLAHKHDKSVQPADASTRERYEEVYEKPLFEEMRAMDPTPSAVATDAYQRDPLIFELGVWPDQQGTPRMNYLVFRDVAGEDLENPPENEADRENLAFFSHADLVIFLFDPLRVKQIQDFIHGLIPNIGELGADSLRVLDNLLDLLESDTPPPLAVTISKFDTVQKLEQVDDVRWKKLMSNRGAAFRRDTGWNFNDADRYMVHQEAESLLRFLGANDLINKLYSAGTDEGSFFVVSALGEAPTGRQLARSGIAPYRVLDPIRWLLSRRGVFVQDVS</sequence>
<evidence type="ECO:0000259" key="1">
    <source>
        <dbReference type="Pfam" id="PF19993"/>
    </source>
</evidence>
<gene>
    <name evidence="2" type="ORF">CSING_00905</name>
</gene>